<dbReference type="OrthoDB" id="423576at2759"/>
<dbReference type="InterPro" id="IPR011990">
    <property type="entry name" value="TPR-like_helical_dom_sf"/>
</dbReference>
<comment type="caution">
    <text evidence="2">The sequence shown here is derived from an EMBL/GenBank/DDBJ whole genome shotgun (WGS) entry which is preliminary data.</text>
</comment>
<accession>A0A1Q8RMU3</accession>
<evidence type="ECO:0000256" key="1">
    <source>
        <dbReference type="SAM" id="MobiDB-lite"/>
    </source>
</evidence>
<dbReference type="Proteomes" id="UP000186583">
    <property type="component" value="Unassembled WGS sequence"/>
</dbReference>
<evidence type="ECO:0000313" key="3">
    <source>
        <dbReference type="Proteomes" id="UP000186583"/>
    </source>
</evidence>
<dbReference type="AlphaFoldDB" id="A0A1Q8RMU3"/>
<organism evidence="2 3">
    <name type="scientific">Colletotrichum chlorophyti</name>
    <dbReference type="NCBI Taxonomy" id="708187"/>
    <lineage>
        <taxon>Eukaryota</taxon>
        <taxon>Fungi</taxon>
        <taxon>Dikarya</taxon>
        <taxon>Ascomycota</taxon>
        <taxon>Pezizomycotina</taxon>
        <taxon>Sordariomycetes</taxon>
        <taxon>Hypocreomycetidae</taxon>
        <taxon>Glomerellales</taxon>
        <taxon>Glomerellaceae</taxon>
        <taxon>Colletotrichum</taxon>
    </lineage>
</organism>
<sequence>MAFVDAVNGNVLHLAKLTLLVSFLRESSRTNQSVSPSDLDKCWDMASGAVSALSKEASGSGFKASRSAQGFLAIPLCSLVKDGNLDELFRLHVWLPDKQRGNPDFAVHSHQPFAQSWIIAGEGRDHAYKVDPVTVSEDATHAKYALSWSGTNATSHGTAYTAHQSYSIVENTGQLFRATEISSEEHARNTTYSVHANAFHRSEVDPDILHATFFFFDASRGFVKDAGVLGPKNGKPFKQYRDPAGITPLELVEAIESVRSWELLIDDGKEHARKAEWEDALRSFNSALNLCTANNLVPNSIFYRHLVLGELGSANRRFGRYQPARDSLEEAINGMKPCIQRVELSGELGVTYRHLGLFEDAGRAFSEQYETAKELNSTREMCRAIGNLGMINYQLSLEETDNKLLDVAITQLTKRVRLAESLIRGISPQPSTASSKRELSMYETWKTIGLCRLSMCHYARGNIEEAIASSGDALKMTEKSDDVTVKAMTRFFHGRALLMDGKVTQALSLFNVPGTCSPAIAFAKEPSEEHRGYLRELVNHGADFDIADEQGYTAIDHAVFNGDVLSEKIILEGLSRNSESKIGERQTEARLRKGYRELFQEKLRPALLGGGRGVLASLRKAYADALEADEVKSGMFDRLKFMWYSEFVEFNRLPRSSDGLAREFDSAKHERSGQVAEKVVFISYRWINKAPGAKSPDDDNNTQYRRMINAIEGFLQLNPSVNRETLGIWMDHACVDQDDPNAGVSALPMIIAQCDAMISLVDDDYYTRGWCAVEVMMADTLRSSYQVHQWYEHFDKSEESDGRGTLRTAENRGHGTMKDKRLTYETDRPKILFLERQSKLLG</sequence>
<evidence type="ECO:0000313" key="2">
    <source>
        <dbReference type="EMBL" id="OLN85665.1"/>
    </source>
</evidence>
<protein>
    <submittedName>
        <fullName evidence="2">Uncharacterized protein</fullName>
    </submittedName>
</protein>
<keyword evidence="3" id="KW-1185">Reference proteome</keyword>
<gene>
    <name evidence="2" type="ORF">CCHL11_08283</name>
</gene>
<dbReference type="Gene3D" id="1.25.40.10">
    <property type="entry name" value="Tetratricopeptide repeat domain"/>
    <property type="match status" value="1"/>
</dbReference>
<feature type="region of interest" description="Disordered" evidence="1">
    <location>
        <begin position="799"/>
        <end position="818"/>
    </location>
</feature>
<dbReference type="EMBL" id="MPGH01000156">
    <property type="protein sequence ID" value="OLN85665.1"/>
    <property type="molecule type" value="Genomic_DNA"/>
</dbReference>
<name>A0A1Q8RMU3_9PEZI</name>
<reference evidence="2 3" key="1">
    <citation type="submission" date="2016-11" db="EMBL/GenBank/DDBJ databases">
        <title>Draft Genome Assembly of Colletotrichum chlorophyti a pathogen of herbaceous plants.</title>
        <authorList>
            <person name="Gan P."/>
            <person name="Narusaka M."/>
            <person name="Tsushima A."/>
            <person name="Narusaka Y."/>
            <person name="Takano Y."/>
            <person name="Shirasu K."/>
        </authorList>
    </citation>
    <scope>NUCLEOTIDE SEQUENCE [LARGE SCALE GENOMIC DNA]</scope>
    <source>
        <strain evidence="2 3">NTL11</strain>
    </source>
</reference>
<dbReference type="SUPFAM" id="SSF48452">
    <property type="entry name" value="TPR-like"/>
    <property type="match status" value="1"/>
</dbReference>
<proteinExistence type="predicted"/>